<feature type="compositionally biased region" description="Low complexity" evidence="1">
    <location>
        <begin position="33"/>
        <end position="42"/>
    </location>
</feature>
<organism evidence="2 3">
    <name type="scientific">Vitis vinifera</name>
    <name type="common">Grape</name>
    <dbReference type="NCBI Taxonomy" id="29760"/>
    <lineage>
        <taxon>Eukaryota</taxon>
        <taxon>Viridiplantae</taxon>
        <taxon>Streptophyta</taxon>
        <taxon>Embryophyta</taxon>
        <taxon>Tracheophyta</taxon>
        <taxon>Spermatophyta</taxon>
        <taxon>Magnoliopsida</taxon>
        <taxon>eudicotyledons</taxon>
        <taxon>Gunneridae</taxon>
        <taxon>Pentapetalae</taxon>
        <taxon>rosids</taxon>
        <taxon>Vitales</taxon>
        <taxon>Vitaceae</taxon>
        <taxon>Viteae</taxon>
        <taxon>Vitis</taxon>
    </lineage>
</organism>
<feature type="compositionally biased region" description="Pro residues" evidence="1">
    <location>
        <begin position="15"/>
        <end position="32"/>
    </location>
</feature>
<evidence type="ECO:0000313" key="3">
    <source>
        <dbReference type="Proteomes" id="UP000288805"/>
    </source>
</evidence>
<comment type="caution">
    <text evidence="2">The sequence shown here is derived from an EMBL/GenBank/DDBJ whole genome shotgun (WGS) entry which is preliminary data.</text>
</comment>
<dbReference type="AlphaFoldDB" id="A0A438K1M3"/>
<gene>
    <name evidence="2" type="ORF">CK203_007950</name>
</gene>
<dbReference type="EMBL" id="QGNW01000019">
    <property type="protein sequence ID" value="RVX15079.1"/>
    <property type="molecule type" value="Genomic_DNA"/>
</dbReference>
<name>A0A438K1M3_VITVI</name>
<feature type="region of interest" description="Disordered" evidence="1">
    <location>
        <begin position="1"/>
        <end position="405"/>
    </location>
</feature>
<evidence type="ECO:0000256" key="1">
    <source>
        <dbReference type="SAM" id="MobiDB-lite"/>
    </source>
</evidence>
<feature type="region of interest" description="Disordered" evidence="1">
    <location>
        <begin position="447"/>
        <end position="484"/>
    </location>
</feature>
<feature type="compositionally biased region" description="Polar residues" evidence="1">
    <location>
        <begin position="449"/>
        <end position="462"/>
    </location>
</feature>
<feature type="compositionally biased region" description="Basic and acidic residues" evidence="1">
    <location>
        <begin position="368"/>
        <end position="393"/>
    </location>
</feature>
<protein>
    <submittedName>
        <fullName evidence="2">Uncharacterized protein</fullName>
    </submittedName>
</protein>
<feature type="compositionally biased region" description="Low complexity" evidence="1">
    <location>
        <begin position="157"/>
        <end position="186"/>
    </location>
</feature>
<feature type="compositionally biased region" description="Polar residues" evidence="1">
    <location>
        <begin position="238"/>
        <end position="264"/>
    </location>
</feature>
<reference evidence="2 3" key="1">
    <citation type="journal article" date="2018" name="PLoS Genet.">
        <title>Population sequencing reveals clonal diversity and ancestral inbreeding in the grapevine cultivar Chardonnay.</title>
        <authorList>
            <person name="Roach M.J."/>
            <person name="Johnson D.L."/>
            <person name="Bohlmann J."/>
            <person name="van Vuuren H.J."/>
            <person name="Jones S.J."/>
            <person name="Pretorius I.S."/>
            <person name="Schmidt S.A."/>
            <person name="Borneman A.R."/>
        </authorList>
    </citation>
    <scope>NUCLEOTIDE SEQUENCE [LARGE SCALE GENOMIC DNA]</scope>
    <source>
        <strain evidence="3">cv. Chardonnay</strain>
        <tissue evidence="2">Leaf</tissue>
    </source>
</reference>
<dbReference type="PANTHER" id="PTHR33472">
    <property type="entry name" value="OS01G0106600 PROTEIN"/>
    <property type="match status" value="1"/>
</dbReference>
<feature type="compositionally biased region" description="Polar residues" evidence="1">
    <location>
        <begin position="300"/>
        <end position="311"/>
    </location>
</feature>
<dbReference type="Proteomes" id="UP000288805">
    <property type="component" value="Unassembled WGS sequence"/>
</dbReference>
<dbReference type="PANTHER" id="PTHR33472:SF24">
    <property type="entry name" value="VEGETATIVE CELL WALL PROTEIN GP1-LIKE"/>
    <property type="match status" value="1"/>
</dbReference>
<feature type="compositionally biased region" description="Low complexity" evidence="1">
    <location>
        <begin position="82"/>
        <end position="139"/>
    </location>
</feature>
<proteinExistence type="predicted"/>
<feature type="region of interest" description="Disordered" evidence="1">
    <location>
        <begin position="660"/>
        <end position="694"/>
    </location>
</feature>
<feature type="compositionally biased region" description="Low complexity" evidence="1">
    <location>
        <begin position="267"/>
        <end position="284"/>
    </location>
</feature>
<feature type="compositionally biased region" description="Basic and acidic residues" evidence="1">
    <location>
        <begin position="464"/>
        <end position="476"/>
    </location>
</feature>
<sequence>MAEQRQPFRFRLPWLPAPAAPRPSPTPTPAQPAPTQSATAAPILRPPFRPPGIVQVQPPPPPPPPPQDQAQAAPRTESEVQSPPLAAVRSPPLAAARSPPFVAARSPPFAAARSPPFAAARSPPFAAARSPPLAAARSPVTSQPTSPTRAEYQFRTGSVPSSPSRGPSQYAGPTSSQPTSPSRTATRVPPTSQVVSQPASPSRRLQSSIQESSQAPPTYRRPQTLATGPEEMKPAVSQMWSQEPQTKAQITTETPQSQDQNILGTTVVVAAPKAPASPQKSDSSTLIDDAKPVGEYDQISKASQVDTQEPQSKAEIPSWTLPTSRVVAQPSQAPGPVAAALPTSAAIETPSGPQKPDSYAVTSVWKRFSSEPKSEETEERKKVEQELIKEEKTNGPAYETPKQMAEAEIHTITPHSKIQIKEQQAVTFPGLQKQPGKREILDRKEILLTSGTSGKQSKTVISTHPKDRSPVSEPRPKPATFNGERAPLHKEIREDISKFVHKLTTGHPKQPMDEKPISITNLVGENRGASMHFVPESAKKDASLHIHRGYKANTDEGGVENIEGEGSSREDSMIKEVEATKAYINSNVQSINNSIFCDAAVTERNPGVQLGISCTPTAQAKFGCKEEPLEAHKAEFSVTPSQKLTYEPVIKRRCLRGLFLESSDSDPDNPEKPKRHGCRYSSGEKSKGNNTDVV</sequence>
<feature type="compositionally biased region" description="Polar residues" evidence="1">
    <location>
        <begin position="189"/>
        <end position="216"/>
    </location>
</feature>
<feature type="compositionally biased region" description="Pro residues" evidence="1">
    <location>
        <begin position="57"/>
        <end position="67"/>
    </location>
</feature>
<accession>A0A438K1M3</accession>
<evidence type="ECO:0000313" key="2">
    <source>
        <dbReference type="EMBL" id="RVX15079.1"/>
    </source>
</evidence>